<evidence type="ECO:0000256" key="2">
    <source>
        <dbReference type="ARBA" id="ARBA00022490"/>
    </source>
</evidence>
<dbReference type="InterPro" id="IPR013535">
    <property type="entry name" value="PUL_dom"/>
</dbReference>
<evidence type="ECO:0000256" key="6">
    <source>
        <dbReference type="SAM" id="MobiDB-lite"/>
    </source>
</evidence>
<dbReference type="Proteomes" id="UP001172101">
    <property type="component" value="Unassembled WGS sequence"/>
</dbReference>
<sequence>MPDFKLSAQLKGHSGDVRAVSFPAANVALSASRDHTVCLWRKTADKPPAFEPTVVNRGHGFMNSLTFMRPSSKNPDGLIISGGQDPIIDVKKATANESQNAEHLLVGHGNNVCALDASPKGTWAVSGSWDGRAIVWMADTWQPSKELLHLGGDARSVWAVLAYDENIVITASADTNIRIFDLRKANNTNEVAPVRTLSTDAVVRALCKLPSGFKGHPSGADFASAGNDNIIRLWKLNGTEVGTLHGHESFIYSLASLPETAEIVSSGEDRTLRIWRGSECIQTITHPAISVWSVAVCPENGDIISGASDNVVRIFSRSSERTADPDVIAHFEESVRASAIPQQQLGESINKEKLNPKSWLVTHLGSKDGQVVTVKEDDGSIGAYQWSLGQQQWIHVGTVVDNTGSSGVKVIYNGKEYDYVFDVDIEEGKPTLKLPYNLAQNPYDAATKFLNDNDLPMTYIESVARFITENTKGATIGQTTEAPSDDPMGTESRYRPGESAPTVKKALPHTVYVALTQARLEPATKRLKTVNERLGKAGHKDIILNPDGEASLDALREILTRAGTETKLGSPAANLKGFETILFVVITQWPYADRLPGLDLLRCLSVFPSAASSAHHRLGNLISVALRSALDTDAPVDSDTTIAELVNKTDSAQLNPNVVMMSLRVVVNLFSTEPGRKLVLGEARDVLRVMGRIVGLDGQAPIGTENVNLQIALTSAAFNYACMAYNERTKALVDPSSLGQLCKILERVVSKQSDSEVLFRSLMAVGMILVAGSQPRELAKSLGVQKWISEAGKKATEARVTDLAKECTAYL</sequence>
<dbReference type="InterPro" id="IPR038122">
    <property type="entry name" value="PFU_sf"/>
</dbReference>
<dbReference type="Pfam" id="PF08324">
    <property type="entry name" value="PUL"/>
    <property type="match status" value="1"/>
</dbReference>
<organism evidence="9 10">
    <name type="scientific">Lasiosphaeria miniovina</name>
    <dbReference type="NCBI Taxonomy" id="1954250"/>
    <lineage>
        <taxon>Eukaryota</taxon>
        <taxon>Fungi</taxon>
        <taxon>Dikarya</taxon>
        <taxon>Ascomycota</taxon>
        <taxon>Pezizomycotina</taxon>
        <taxon>Sordariomycetes</taxon>
        <taxon>Sordariomycetidae</taxon>
        <taxon>Sordariales</taxon>
        <taxon>Lasiosphaeriaceae</taxon>
        <taxon>Lasiosphaeria</taxon>
    </lineage>
</organism>
<name>A0AA40AJE7_9PEZI</name>
<dbReference type="PROSITE" id="PS50082">
    <property type="entry name" value="WD_REPEATS_2"/>
    <property type="match status" value="3"/>
</dbReference>
<evidence type="ECO:0000256" key="5">
    <source>
        <dbReference type="PROSITE-ProRule" id="PRU00221"/>
    </source>
</evidence>
<evidence type="ECO:0000256" key="4">
    <source>
        <dbReference type="ARBA" id="ARBA00022737"/>
    </source>
</evidence>
<dbReference type="CDD" id="cd00200">
    <property type="entry name" value="WD40"/>
    <property type="match status" value="1"/>
</dbReference>
<dbReference type="SMART" id="SM00320">
    <property type="entry name" value="WD40"/>
    <property type="match status" value="6"/>
</dbReference>
<comment type="caution">
    <text evidence="9">The sequence shown here is derived from an EMBL/GenBank/DDBJ whole genome shotgun (WGS) entry which is preliminary data.</text>
</comment>
<dbReference type="GO" id="GO:0010992">
    <property type="term" value="P:ubiquitin recycling"/>
    <property type="evidence" value="ECO:0007669"/>
    <property type="project" value="TreeGrafter"/>
</dbReference>
<dbReference type="PANTHER" id="PTHR19849">
    <property type="entry name" value="PHOSPHOLIPASE A-2-ACTIVATING PROTEIN"/>
    <property type="match status" value="1"/>
</dbReference>
<dbReference type="PROSITE" id="PS51394">
    <property type="entry name" value="PFU"/>
    <property type="match status" value="1"/>
</dbReference>
<evidence type="ECO:0000256" key="1">
    <source>
        <dbReference type="ARBA" id="ARBA00004496"/>
    </source>
</evidence>
<evidence type="ECO:0000313" key="9">
    <source>
        <dbReference type="EMBL" id="KAK0716909.1"/>
    </source>
</evidence>
<keyword evidence="10" id="KW-1185">Reference proteome</keyword>
<dbReference type="PROSITE" id="PS51396">
    <property type="entry name" value="PUL"/>
    <property type="match status" value="1"/>
</dbReference>
<proteinExistence type="predicted"/>
<dbReference type="PROSITE" id="PS50294">
    <property type="entry name" value="WD_REPEATS_REGION"/>
    <property type="match status" value="2"/>
</dbReference>
<dbReference type="EMBL" id="JAUIRO010000004">
    <property type="protein sequence ID" value="KAK0716909.1"/>
    <property type="molecule type" value="Genomic_DNA"/>
</dbReference>
<keyword evidence="4" id="KW-0677">Repeat</keyword>
<feature type="repeat" description="WD" evidence="5">
    <location>
        <begin position="244"/>
        <end position="275"/>
    </location>
</feature>
<evidence type="ECO:0000313" key="10">
    <source>
        <dbReference type="Proteomes" id="UP001172101"/>
    </source>
</evidence>
<dbReference type="GO" id="GO:0005634">
    <property type="term" value="C:nucleus"/>
    <property type="evidence" value="ECO:0007669"/>
    <property type="project" value="TreeGrafter"/>
</dbReference>
<dbReference type="Gene3D" id="2.130.10.10">
    <property type="entry name" value="YVTN repeat-like/Quinoprotein amine dehydrogenase"/>
    <property type="match status" value="1"/>
</dbReference>
<dbReference type="GeneID" id="85330715"/>
<feature type="domain" description="PUL" evidence="8">
    <location>
        <begin position="505"/>
        <end position="810"/>
    </location>
</feature>
<dbReference type="InterPro" id="IPR011989">
    <property type="entry name" value="ARM-like"/>
</dbReference>
<evidence type="ECO:0000256" key="3">
    <source>
        <dbReference type="ARBA" id="ARBA00022574"/>
    </source>
</evidence>
<evidence type="ECO:0000259" key="8">
    <source>
        <dbReference type="PROSITE" id="PS51396"/>
    </source>
</evidence>
<dbReference type="InterPro" id="IPR015155">
    <property type="entry name" value="PFU"/>
</dbReference>
<dbReference type="GO" id="GO:0043161">
    <property type="term" value="P:proteasome-mediated ubiquitin-dependent protein catabolic process"/>
    <property type="evidence" value="ECO:0007669"/>
    <property type="project" value="TreeGrafter"/>
</dbReference>
<reference evidence="9" key="1">
    <citation type="submission" date="2023-06" db="EMBL/GenBank/DDBJ databases">
        <title>Genome-scale phylogeny and comparative genomics of the fungal order Sordariales.</title>
        <authorList>
            <consortium name="Lawrence Berkeley National Laboratory"/>
            <person name="Hensen N."/>
            <person name="Bonometti L."/>
            <person name="Westerberg I."/>
            <person name="Brannstrom I.O."/>
            <person name="Guillou S."/>
            <person name="Cros-Aarteil S."/>
            <person name="Calhoun S."/>
            <person name="Haridas S."/>
            <person name="Kuo A."/>
            <person name="Mondo S."/>
            <person name="Pangilinan J."/>
            <person name="Riley R."/>
            <person name="LaButti K."/>
            <person name="Andreopoulos B."/>
            <person name="Lipzen A."/>
            <person name="Chen C."/>
            <person name="Yanf M."/>
            <person name="Daum C."/>
            <person name="Ng V."/>
            <person name="Clum A."/>
            <person name="Steindorff A."/>
            <person name="Ohm R."/>
            <person name="Martin F."/>
            <person name="Silar P."/>
            <person name="Natvig D."/>
            <person name="Lalanne C."/>
            <person name="Gautier V."/>
            <person name="Ament-velasquez S.L."/>
            <person name="Kruys A."/>
            <person name="Hutchinson M.I."/>
            <person name="Powell A.J."/>
            <person name="Barry K."/>
            <person name="Miller A.N."/>
            <person name="Grigoriev I.V."/>
            <person name="Debuchy R."/>
            <person name="Gladieux P."/>
            <person name="Thoren M.H."/>
            <person name="Johannesson H."/>
        </authorList>
    </citation>
    <scope>NUCLEOTIDE SEQUENCE</scope>
    <source>
        <strain evidence="9">SMH2392-1A</strain>
    </source>
</reference>
<keyword evidence="2" id="KW-0963">Cytoplasm</keyword>
<dbReference type="Gene3D" id="3.10.20.870">
    <property type="entry name" value="PFU (PLAA family ubiquitin binding), C-terminal domain"/>
    <property type="match status" value="1"/>
</dbReference>
<feature type="repeat" description="WD" evidence="5">
    <location>
        <begin position="105"/>
        <end position="136"/>
    </location>
</feature>
<dbReference type="GO" id="GO:0005737">
    <property type="term" value="C:cytoplasm"/>
    <property type="evidence" value="ECO:0007669"/>
    <property type="project" value="UniProtKB-SubCell"/>
</dbReference>
<accession>A0AA40AJE7</accession>
<comment type="subcellular location">
    <subcellularLocation>
        <location evidence="1">Cytoplasm</location>
    </subcellularLocation>
</comment>
<keyword evidence="3 5" id="KW-0853">WD repeat</keyword>
<dbReference type="Pfam" id="PF00400">
    <property type="entry name" value="WD40"/>
    <property type="match status" value="4"/>
</dbReference>
<dbReference type="SUPFAM" id="SSF50978">
    <property type="entry name" value="WD40 repeat-like"/>
    <property type="match status" value="1"/>
</dbReference>
<dbReference type="RefSeq" id="XP_060295702.1">
    <property type="nucleotide sequence ID" value="XM_060447445.1"/>
</dbReference>
<dbReference type="Pfam" id="PF09070">
    <property type="entry name" value="PFU"/>
    <property type="match status" value="1"/>
</dbReference>
<dbReference type="AlphaFoldDB" id="A0AA40AJE7"/>
<dbReference type="InterPro" id="IPR036322">
    <property type="entry name" value="WD40_repeat_dom_sf"/>
</dbReference>
<feature type="repeat" description="WD" evidence="5">
    <location>
        <begin position="10"/>
        <end position="40"/>
    </location>
</feature>
<evidence type="ECO:0000259" key="7">
    <source>
        <dbReference type="PROSITE" id="PS51394"/>
    </source>
</evidence>
<protein>
    <submittedName>
        <fullName evidence="9">WD40-repeat-containing domain protein</fullName>
    </submittedName>
</protein>
<dbReference type="InterPro" id="IPR015943">
    <property type="entry name" value="WD40/YVTN_repeat-like_dom_sf"/>
</dbReference>
<gene>
    <name evidence="9" type="ORF">B0T26DRAFT_828404</name>
</gene>
<dbReference type="InterPro" id="IPR001680">
    <property type="entry name" value="WD40_rpt"/>
</dbReference>
<feature type="domain" description="PFU" evidence="7">
    <location>
        <begin position="385"/>
        <end position="481"/>
    </location>
</feature>
<dbReference type="Gene3D" id="1.25.10.10">
    <property type="entry name" value="Leucine-rich Repeat Variant"/>
    <property type="match status" value="1"/>
</dbReference>
<feature type="region of interest" description="Disordered" evidence="6">
    <location>
        <begin position="476"/>
        <end position="501"/>
    </location>
</feature>
<dbReference type="PANTHER" id="PTHR19849:SF0">
    <property type="entry name" value="PHOSPHOLIPASE A-2-ACTIVATING PROTEIN"/>
    <property type="match status" value="1"/>
</dbReference>
<dbReference type="GO" id="GO:0043130">
    <property type="term" value="F:ubiquitin binding"/>
    <property type="evidence" value="ECO:0007669"/>
    <property type="project" value="TreeGrafter"/>
</dbReference>